<evidence type="ECO:0000259" key="6">
    <source>
        <dbReference type="PROSITE" id="PS50093"/>
    </source>
</evidence>
<dbReference type="Gene3D" id="3.60.21.10">
    <property type="match status" value="1"/>
</dbReference>
<name>A0AAW9R6Z9_9GAMM</name>
<dbReference type="CDD" id="cd00146">
    <property type="entry name" value="PKD"/>
    <property type="match status" value="1"/>
</dbReference>
<dbReference type="RefSeq" id="WP_354695399.1">
    <property type="nucleotide sequence ID" value="NZ_JAZHOG010000006.1"/>
</dbReference>
<evidence type="ECO:0000313" key="9">
    <source>
        <dbReference type="Proteomes" id="UP001359886"/>
    </source>
</evidence>
<dbReference type="InterPro" id="IPR022409">
    <property type="entry name" value="PKD/Chitinase_dom"/>
</dbReference>
<organism evidence="8 9">
    <name type="scientific">Elongatibacter sediminis</name>
    <dbReference type="NCBI Taxonomy" id="3119006"/>
    <lineage>
        <taxon>Bacteria</taxon>
        <taxon>Pseudomonadati</taxon>
        <taxon>Pseudomonadota</taxon>
        <taxon>Gammaproteobacteria</taxon>
        <taxon>Chromatiales</taxon>
        <taxon>Wenzhouxiangellaceae</taxon>
        <taxon>Elongatibacter</taxon>
    </lineage>
</organism>
<feature type="domain" description="PKD" evidence="6">
    <location>
        <begin position="729"/>
        <end position="816"/>
    </location>
</feature>
<keyword evidence="2" id="KW-0964">Secreted</keyword>
<evidence type="ECO:0000256" key="3">
    <source>
        <dbReference type="ARBA" id="ARBA00022729"/>
    </source>
</evidence>
<comment type="subcellular location">
    <subcellularLocation>
        <location evidence="1">Secreted</location>
    </subcellularLocation>
</comment>
<keyword evidence="3 5" id="KW-0732">Signal</keyword>
<protein>
    <submittedName>
        <fullName evidence="8">DNRLRE domain-containing protein</fullName>
    </submittedName>
</protein>
<feature type="domain" description="Fibronectin type-III" evidence="7">
    <location>
        <begin position="969"/>
        <end position="1059"/>
    </location>
</feature>
<dbReference type="Proteomes" id="UP001359886">
    <property type="component" value="Unassembled WGS sequence"/>
</dbReference>
<dbReference type="SUPFAM" id="SSF49363">
    <property type="entry name" value="Purple acid phosphatase, N-terminal domain"/>
    <property type="match status" value="1"/>
</dbReference>
<dbReference type="InterPro" id="IPR036116">
    <property type="entry name" value="FN3_sf"/>
</dbReference>
<dbReference type="InterPro" id="IPR004843">
    <property type="entry name" value="Calcineurin-like_PHP"/>
</dbReference>
<dbReference type="InterPro" id="IPR039331">
    <property type="entry name" value="PAPs-like"/>
</dbReference>
<dbReference type="NCBIfam" id="NF033679">
    <property type="entry name" value="DNRLRE_dom"/>
    <property type="match status" value="1"/>
</dbReference>
<evidence type="ECO:0000256" key="1">
    <source>
        <dbReference type="ARBA" id="ARBA00004613"/>
    </source>
</evidence>
<dbReference type="InterPro" id="IPR008963">
    <property type="entry name" value="Purple_acid_Pase-like_N"/>
</dbReference>
<dbReference type="Pfam" id="PF24517">
    <property type="entry name" value="CBM96"/>
    <property type="match status" value="1"/>
</dbReference>
<dbReference type="Pfam" id="PF00149">
    <property type="entry name" value="Metallophos"/>
    <property type="match status" value="1"/>
</dbReference>
<dbReference type="InterPro" id="IPR014755">
    <property type="entry name" value="Cu-Rt/internalin_Ig-like"/>
</dbReference>
<proteinExistence type="predicted"/>
<sequence length="1139" mass="119749">MKILMIRVAPVLLGLLLTASAHAAAVTRGPYLQLQTDTAITVRWRTDVVTDSVVRFGPDPGNLDQMVTVAGSRTEHSVRLAGLNPAQQYWYAVGDSIGTIAGDASFHFQTAPTPGLPAATRIWVVGDSGTADANARAVRDAYKTWSSSNPADFWLMLGDNAYSDGTDAEYQAAVFDTYPEILRQLTLWSTLGNHDGHTADSATQTGPYYDIFDLPTAAEAGGLASGTEAYYSFDYANIHFVCLDSYDTDRSPSGTMLQWLESDLALNTQPWVIAYWHHPPYTKGSHNSDTEGRLIDMRQNALPILEAWGVDLVMTGHSHSYERSYLLDGHYGASTSLDPVAHVLDPGDGSESGDGAYEKPDLVAAQNAGAVYAVAGSSGKISGGALDHPAMFVSLNSLGSLVLDVSGNRMDVVFLDQTGSVQDEFTVLKTPDSDPPLIASATAEDATHVRVEFDEALDPVEANNAANYTITGLTVSDAAQQTAADTVRLTTSAMINGASYTLVVNHLKDVSGNTIAPDSSVNFDFFETRTVAFQDGLAPDPGYLGTADAYIRQASATTPHGLETSLQVDGDDPSGSGSDMSIVLSWDLSSIPPGSQVESAAIGLEVTNASGGSYSCYRLQRAWAEPEVTWNQAANGSPWSSPGALGAGDRDNQPLCGVSATATGPLTITLNAAGVATVQNWIDAPGGNHGIVISDPTTSDGADFHSRESGTAMARPRLEVTYRVPVDTPNADPIADFSFSCGGLDCDFTDLSSDSDGAIVAWDWDFGDGQTANQQHPSHSYTGAGDYTVVLTVTDDDGATDALSDTVSVSEPPAFTDALADADLPSAGSVSGTYADTHADDGQVQSITERESGGKKSRRYSYLEHTWRFQVPSGSAITLWANAWSGGSAEGDEFVFSWSTDNNSFTDLFTISSTDPASLRSATLGESGTIYVRVSDTDQTAGMRALDTVFVDQIYIRSENAMPSEPPAAPTGLQITGSTSSSLTLAWQHPSGDETGFDLQRAPGGSGNWAVVATPGGGSTGTNDTGLTPNTTYDYRVRATNAAGASAWSNVASGTTDPAPAISLDASGYKQRGVHHVDLTWTGAGGSQVDVVRDGGTIATVSNSGNYHDNTGNKGGATYIYRVCEAGTSTCSNDVTVEF</sequence>
<dbReference type="InterPro" id="IPR003961">
    <property type="entry name" value="FN3_dom"/>
</dbReference>
<dbReference type="CDD" id="cd00063">
    <property type="entry name" value="FN3"/>
    <property type="match status" value="1"/>
</dbReference>
<dbReference type="SUPFAM" id="SSF56300">
    <property type="entry name" value="Metallo-dependent phosphatases"/>
    <property type="match status" value="1"/>
</dbReference>
<keyword evidence="9" id="KW-1185">Reference proteome</keyword>
<dbReference type="PROSITE" id="PS50853">
    <property type="entry name" value="FN3"/>
    <property type="match status" value="1"/>
</dbReference>
<dbReference type="EMBL" id="JAZHOG010000006">
    <property type="protein sequence ID" value="MEJ8568077.1"/>
    <property type="molecule type" value="Genomic_DNA"/>
</dbReference>
<dbReference type="InterPro" id="IPR029052">
    <property type="entry name" value="Metallo-depent_PP-like"/>
</dbReference>
<dbReference type="InterPro" id="IPR055372">
    <property type="entry name" value="CBM96"/>
</dbReference>
<dbReference type="Gene3D" id="2.60.40.380">
    <property type="entry name" value="Purple acid phosphatase-like, N-terminal"/>
    <property type="match status" value="1"/>
</dbReference>
<dbReference type="Pfam" id="PF16656">
    <property type="entry name" value="Pur_ac_phosph_N"/>
    <property type="match status" value="1"/>
</dbReference>
<reference evidence="8 9" key="1">
    <citation type="submission" date="2024-02" db="EMBL/GenBank/DDBJ databases">
        <title>A novel Wenzhouxiangellaceae bacterium, isolated from coastal sediments.</title>
        <authorList>
            <person name="Du Z.-J."/>
            <person name="Ye Y.-Q."/>
            <person name="Zhang X.-Y."/>
        </authorList>
    </citation>
    <scope>NUCLEOTIDE SEQUENCE [LARGE SCALE GENOMIC DNA]</scope>
    <source>
        <strain evidence="8 9">CH-27</strain>
    </source>
</reference>
<dbReference type="Gene3D" id="2.60.40.10">
    <property type="entry name" value="Immunoglobulins"/>
    <property type="match status" value="2"/>
</dbReference>
<dbReference type="AlphaFoldDB" id="A0AAW9R6Z9"/>
<evidence type="ECO:0000256" key="2">
    <source>
        <dbReference type="ARBA" id="ARBA00022525"/>
    </source>
</evidence>
<feature type="region of interest" description="Disordered" evidence="4">
    <location>
        <begin position="987"/>
        <end position="1029"/>
    </location>
</feature>
<evidence type="ECO:0000256" key="5">
    <source>
        <dbReference type="SAM" id="SignalP"/>
    </source>
</evidence>
<evidence type="ECO:0000259" key="7">
    <source>
        <dbReference type="PROSITE" id="PS50853"/>
    </source>
</evidence>
<feature type="signal peptide" evidence="5">
    <location>
        <begin position="1"/>
        <end position="23"/>
    </location>
</feature>
<accession>A0AAW9R6Z9</accession>
<feature type="region of interest" description="Disordered" evidence="4">
    <location>
        <begin position="830"/>
        <end position="855"/>
    </location>
</feature>
<comment type="caution">
    <text evidence="8">The sequence shown here is derived from an EMBL/GenBank/DDBJ whole genome shotgun (WGS) entry which is preliminary data.</text>
</comment>
<dbReference type="Gene3D" id="2.60.40.1220">
    <property type="match status" value="1"/>
</dbReference>
<dbReference type="Pfam" id="PF00041">
    <property type="entry name" value="fn3"/>
    <property type="match status" value="1"/>
</dbReference>
<dbReference type="PROSITE" id="PS50093">
    <property type="entry name" value="PKD"/>
    <property type="match status" value="1"/>
</dbReference>
<feature type="chain" id="PRO_5043331518" evidence="5">
    <location>
        <begin position="24"/>
        <end position="1139"/>
    </location>
</feature>
<dbReference type="PANTHER" id="PTHR22953">
    <property type="entry name" value="ACID PHOSPHATASE RELATED"/>
    <property type="match status" value="1"/>
</dbReference>
<dbReference type="Pfam" id="PF18911">
    <property type="entry name" value="PKD_4"/>
    <property type="match status" value="1"/>
</dbReference>
<dbReference type="PANTHER" id="PTHR22953:SF153">
    <property type="entry name" value="PURPLE ACID PHOSPHATASE"/>
    <property type="match status" value="1"/>
</dbReference>
<dbReference type="SUPFAM" id="SSF49299">
    <property type="entry name" value="PKD domain"/>
    <property type="match status" value="1"/>
</dbReference>
<dbReference type="InterPro" id="IPR035986">
    <property type="entry name" value="PKD_dom_sf"/>
</dbReference>
<dbReference type="InterPro" id="IPR013783">
    <property type="entry name" value="Ig-like_fold"/>
</dbReference>
<dbReference type="SUPFAM" id="SSF49265">
    <property type="entry name" value="Fibronectin type III"/>
    <property type="match status" value="1"/>
</dbReference>
<dbReference type="SMART" id="SM00089">
    <property type="entry name" value="PKD"/>
    <property type="match status" value="1"/>
</dbReference>
<dbReference type="SMART" id="SM00060">
    <property type="entry name" value="FN3"/>
    <property type="match status" value="1"/>
</dbReference>
<dbReference type="InterPro" id="IPR015914">
    <property type="entry name" value="PAPs_N"/>
</dbReference>
<gene>
    <name evidence="8" type="ORF">V3330_10605</name>
</gene>
<dbReference type="GO" id="GO:0046872">
    <property type="term" value="F:metal ion binding"/>
    <property type="evidence" value="ECO:0007669"/>
    <property type="project" value="InterPro"/>
</dbReference>
<evidence type="ECO:0000256" key="4">
    <source>
        <dbReference type="SAM" id="MobiDB-lite"/>
    </source>
</evidence>
<dbReference type="GO" id="GO:0003993">
    <property type="term" value="F:acid phosphatase activity"/>
    <property type="evidence" value="ECO:0007669"/>
    <property type="project" value="InterPro"/>
</dbReference>
<dbReference type="InterPro" id="IPR000601">
    <property type="entry name" value="PKD_dom"/>
</dbReference>
<evidence type="ECO:0000313" key="8">
    <source>
        <dbReference type="EMBL" id="MEJ8568077.1"/>
    </source>
</evidence>